<evidence type="ECO:0000313" key="4">
    <source>
        <dbReference type="Proteomes" id="UP000594262"/>
    </source>
</evidence>
<dbReference type="RefSeq" id="XP_066919246.1">
    <property type="nucleotide sequence ID" value="XM_067063145.1"/>
</dbReference>
<keyword evidence="4" id="KW-1185">Reference proteome</keyword>
<dbReference type="PANTHER" id="PTHR45727">
    <property type="entry name" value="NPC INTRACELLULAR CHOLESTEROL TRANSPORTER 1"/>
    <property type="match status" value="1"/>
</dbReference>
<name>A0A7M5X514_9CNID</name>
<keyword evidence="1" id="KW-0732">Signal</keyword>
<dbReference type="EnsemblMetazoa" id="CLYHEMT017650.1">
    <property type="protein sequence ID" value="CLYHEMP017650.1"/>
    <property type="gene ID" value="CLYHEMG017650"/>
</dbReference>
<dbReference type="AlphaFoldDB" id="A0A7M5X514"/>
<protein>
    <recommendedName>
        <fullName evidence="2">Niemann-Pick C1 N-terminal domain-containing protein</fullName>
    </recommendedName>
</protein>
<dbReference type="GeneID" id="136806559"/>
<reference evidence="3" key="1">
    <citation type="submission" date="2021-01" db="UniProtKB">
        <authorList>
            <consortium name="EnsemblMetazoa"/>
        </authorList>
    </citation>
    <scope>IDENTIFICATION</scope>
</reference>
<evidence type="ECO:0000259" key="2">
    <source>
        <dbReference type="Pfam" id="PF16414"/>
    </source>
</evidence>
<dbReference type="OrthoDB" id="6510177at2759"/>
<feature type="domain" description="Niemann-Pick C1 N-terminal" evidence="2">
    <location>
        <begin position="38"/>
        <end position="256"/>
    </location>
</feature>
<dbReference type="PANTHER" id="PTHR45727:SF2">
    <property type="entry name" value="NPC INTRACELLULAR CHOLESTEROL TRANSPORTER 1"/>
    <property type="match status" value="1"/>
</dbReference>
<accession>A0A7M5X514</accession>
<proteinExistence type="predicted"/>
<evidence type="ECO:0000313" key="3">
    <source>
        <dbReference type="EnsemblMetazoa" id="CLYHEMP017650.1"/>
    </source>
</evidence>
<dbReference type="GO" id="GO:0032934">
    <property type="term" value="F:sterol binding"/>
    <property type="evidence" value="ECO:0007669"/>
    <property type="project" value="TreeGrafter"/>
</dbReference>
<sequence>MFPRITNAFLFICLAACQVQVEGTRREAGYCFNYAMIPGSSIWKQYNGPAKPITDEDQYELLNKTCPYLMTGFGHNQTKTCCDGSQIKQLQKMFESFETLLGSCPACIENLMSYWCELACSPNQSLFYDSIMIGMGNYYITQNFAQGIFDSCRDVEFPGQRGQKAMNLMCDAAPDECTPEKFLTFIGNPSNGAPFSIIPQINETAINITMNNHQTISCGESFTDATGTFFEQCFCKDCRTSNRTAPTPPPEPKTKELVITINSSSNFPADEYLPYQQVITINFEGMIHKNILEKVLQLHKNISELVINQNGTEIQLDDICLKINGTCKIESVLQYFQMSQDNLDKCVTNIDEKCGPDSFGSRAEDWHDQILGCTRNPFTKSNGYYLKLPCLSTYNKGILPGRIFDGFQRTKYNITADALKIRLAIENSTLTEDFSKIKEFQKGLTTLVQNWANQSGATFNFTTSVEFMDPYPRTTIAPATTKATTTPSNGSKIMCCFPYMLLVLIAQFI</sequence>
<dbReference type="GO" id="GO:0015918">
    <property type="term" value="P:sterol transport"/>
    <property type="evidence" value="ECO:0007669"/>
    <property type="project" value="TreeGrafter"/>
</dbReference>
<dbReference type="GO" id="GO:0016020">
    <property type="term" value="C:membrane"/>
    <property type="evidence" value="ECO:0007669"/>
    <property type="project" value="UniProtKB-SubCell"/>
</dbReference>
<dbReference type="InterPro" id="IPR032190">
    <property type="entry name" value="NPC1_N"/>
</dbReference>
<feature type="chain" id="PRO_5029705407" description="Niemann-Pick C1 N-terminal domain-containing protein" evidence="1">
    <location>
        <begin position="24"/>
        <end position="509"/>
    </location>
</feature>
<dbReference type="Pfam" id="PF16414">
    <property type="entry name" value="NPC1_N"/>
    <property type="match status" value="1"/>
</dbReference>
<dbReference type="Proteomes" id="UP000594262">
    <property type="component" value="Unplaced"/>
</dbReference>
<evidence type="ECO:0000256" key="1">
    <source>
        <dbReference type="SAM" id="SignalP"/>
    </source>
</evidence>
<feature type="signal peptide" evidence="1">
    <location>
        <begin position="1"/>
        <end position="23"/>
    </location>
</feature>
<organism evidence="3 4">
    <name type="scientific">Clytia hemisphaerica</name>
    <dbReference type="NCBI Taxonomy" id="252671"/>
    <lineage>
        <taxon>Eukaryota</taxon>
        <taxon>Metazoa</taxon>
        <taxon>Cnidaria</taxon>
        <taxon>Hydrozoa</taxon>
        <taxon>Hydroidolina</taxon>
        <taxon>Leptothecata</taxon>
        <taxon>Obeliida</taxon>
        <taxon>Clytiidae</taxon>
        <taxon>Clytia</taxon>
    </lineage>
</organism>